<feature type="region of interest" description="Disordered" evidence="1">
    <location>
        <begin position="321"/>
        <end position="373"/>
    </location>
</feature>
<protein>
    <recommendedName>
        <fullName evidence="2">NECAP PHear domain-containing protein</fullName>
    </recommendedName>
</protein>
<sequence>MLFDIGPLPNPLCGAHKEWALASFSQSKSRTPCRHRLHSTRTTNPSSTLCWWSERSRSSRSRLDRAAAVTSAASCEIRLEDPNSGDLFAACFVLPGQRESSVETVLDSSRYFVLKIEDGTGKHAFVGLGFGERNEAFDFNVALSDHEKHVRREGEGEGGEEGEDGGKIDIHPAVNHRLKEGETIRINVKSKPTAGTGMLSAAGLSAGGSGAKKPGLLLSPPPATTGKIRSPLPPPPNDPAIARMKSGHGADVKDSTEPARRPVDPLSDLSQIQPSEPSATPRIDAAVPQSLKKTPDLKPSKEEVVSLFAVITGGHLEISRLRLQQSRRQPPPISSLRRRRSSGFSPSSPSPPRDQSPSPATEPSSAAADLELL</sequence>
<dbReference type="InterPro" id="IPR012466">
    <property type="entry name" value="NECAP_PHear"/>
</dbReference>
<feature type="region of interest" description="Disordered" evidence="1">
    <location>
        <begin position="148"/>
        <end position="169"/>
    </location>
</feature>
<evidence type="ECO:0000313" key="4">
    <source>
        <dbReference type="Proteomes" id="UP000243459"/>
    </source>
</evidence>
<organism evidence="3 4">
    <name type="scientific">Asparagus officinalis</name>
    <name type="common">Garden asparagus</name>
    <dbReference type="NCBI Taxonomy" id="4686"/>
    <lineage>
        <taxon>Eukaryota</taxon>
        <taxon>Viridiplantae</taxon>
        <taxon>Streptophyta</taxon>
        <taxon>Embryophyta</taxon>
        <taxon>Tracheophyta</taxon>
        <taxon>Spermatophyta</taxon>
        <taxon>Magnoliopsida</taxon>
        <taxon>Liliopsida</taxon>
        <taxon>Asparagales</taxon>
        <taxon>Asparagaceae</taxon>
        <taxon>Asparagoideae</taxon>
        <taxon>Asparagus</taxon>
    </lineage>
</organism>
<evidence type="ECO:0000259" key="2">
    <source>
        <dbReference type="Pfam" id="PF07933"/>
    </source>
</evidence>
<name>A0A5P1EY09_ASPOF</name>
<feature type="domain" description="NECAP PHear" evidence="2">
    <location>
        <begin position="68"/>
        <end position="189"/>
    </location>
</feature>
<dbReference type="Gene3D" id="2.30.29.30">
    <property type="entry name" value="Pleckstrin-homology domain (PH domain)/Phosphotyrosine-binding domain (PTB)"/>
    <property type="match status" value="1"/>
</dbReference>
<feature type="region of interest" description="Disordered" evidence="1">
    <location>
        <begin position="199"/>
        <end position="302"/>
    </location>
</feature>
<evidence type="ECO:0000313" key="3">
    <source>
        <dbReference type="EMBL" id="ONK70744.1"/>
    </source>
</evidence>
<reference evidence="4" key="1">
    <citation type="journal article" date="2017" name="Nat. Commun.">
        <title>The asparagus genome sheds light on the origin and evolution of a young Y chromosome.</title>
        <authorList>
            <person name="Harkess A."/>
            <person name="Zhou J."/>
            <person name="Xu C."/>
            <person name="Bowers J.E."/>
            <person name="Van der Hulst R."/>
            <person name="Ayyampalayam S."/>
            <person name="Mercati F."/>
            <person name="Riccardi P."/>
            <person name="McKain M.R."/>
            <person name="Kakrana A."/>
            <person name="Tang H."/>
            <person name="Ray J."/>
            <person name="Groenendijk J."/>
            <person name="Arikit S."/>
            <person name="Mathioni S.M."/>
            <person name="Nakano M."/>
            <person name="Shan H."/>
            <person name="Telgmann-Rauber A."/>
            <person name="Kanno A."/>
            <person name="Yue Z."/>
            <person name="Chen H."/>
            <person name="Li W."/>
            <person name="Chen Y."/>
            <person name="Xu X."/>
            <person name="Zhang Y."/>
            <person name="Luo S."/>
            <person name="Chen H."/>
            <person name="Gao J."/>
            <person name="Mao Z."/>
            <person name="Pires J.C."/>
            <person name="Luo M."/>
            <person name="Kudrna D."/>
            <person name="Wing R.A."/>
            <person name="Meyers B.C."/>
            <person name="Yi K."/>
            <person name="Kong H."/>
            <person name="Lavrijsen P."/>
            <person name="Sunseri F."/>
            <person name="Falavigna A."/>
            <person name="Ye Y."/>
            <person name="Leebens-Mack J.H."/>
            <person name="Chen G."/>
        </authorList>
    </citation>
    <scope>NUCLEOTIDE SEQUENCE [LARGE SCALE GENOMIC DNA]</scope>
    <source>
        <strain evidence="4">cv. DH0086</strain>
    </source>
</reference>
<proteinExistence type="predicted"/>
<dbReference type="SUPFAM" id="SSF50729">
    <property type="entry name" value="PH domain-like"/>
    <property type="match status" value="1"/>
</dbReference>
<feature type="compositionally biased region" description="Low complexity" evidence="1">
    <location>
        <begin position="355"/>
        <end position="373"/>
    </location>
</feature>
<dbReference type="PANTHER" id="PTHR12847">
    <property type="entry name" value="ATP-BINDING CASSETTE ABC TRANSPORTER-RELATED"/>
    <property type="match status" value="1"/>
</dbReference>
<dbReference type="Pfam" id="PF07933">
    <property type="entry name" value="DUF1681"/>
    <property type="match status" value="1"/>
</dbReference>
<accession>A0A5P1EY09</accession>
<gene>
    <name evidence="3" type="ORF">A4U43_C04F1080</name>
</gene>
<evidence type="ECO:0000256" key="1">
    <source>
        <dbReference type="SAM" id="MobiDB-lite"/>
    </source>
</evidence>
<feature type="compositionally biased region" description="Basic and acidic residues" evidence="1">
    <location>
        <begin position="248"/>
        <end position="263"/>
    </location>
</feature>
<keyword evidence="4" id="KW-1185">Reference proteome</keyword>
<dbReference type="EMBL" id="CM007384">
    <property type="protein sequence ID" value="ONK70744.1"/>
    <property type="molecule type" value="Genomic_DNA"/>
</dbReference>
<feature type="compositionally biased region" description="Polar residues" evidence="1">
    <location>
        <begin position="268"/>
        <end position="278"/>
    </location>
</feature>
<dbReference type="Gramene" id="ONK70744">
    <property type="protein sequence ID" value="ONK70744"/>
    <property type="gene ID" value="A4U43_C04F1080"/>
</dbReference>
<dbReference type="GO" id="GO:0006897">
    <property type="term" value="P:endocytosis"/>
    <property type="evidence" value="ECO:0007669"/>
    <property type="project" value="InterPro"/>
</dbReference>
<dbReference type="PANTHER" id="PTHR12847:SF3">
    <property type="entry name" value="EAR-BINDING COAT-ASSOCIATED PROTEIN 2, PUTATIVE, EXPRESSED-RELATED"/>
    <property type="match status" value="1"/>
</dbReference>
<dbReference type="AlphaFoldDB" id="A0A5P1EY09"/>
<feature type="compositionally biased region" description="Basic and acidic residues" evidence="1">
    <location>
        <begin position="293"/>
        <end position="302"/>
    </location>
</feature>
<dbReference type="GO" id="GO:0030125">
    <property type="term" value="C:clathrin vesicle coat"/>
    <property type="evidence" value="ECO:0007669"/>
    <property type="project" value="TreeGrafter"/>
</dbReference>
<dbReference type="InterPro" id="IPR011993">
    <property type="entry name" value="PH-like_dom_sf"/>
</dbReference>
<dbReference type="Proteomes" id="UP000243459">
    <property type="component" value="Chromosome 4"/>
</dbReference>